<organism evidence="2 3">
    <name type="scientific">Tritrichomonas musculus</name>
    <dbReference type="NCBI Taxonomy" id="1915356"/>
    <lineage>
        <taxon>Eukaryota</taxon>
        <taxon>Metamonada</taxon>
        <taxon>Parabasalia</taxon>
        <taxon>Tritrichomonadida</taxon>
        <taxon>Tritrichomonadidae</taxon>
        <taxon>Tritrichomonas</taxon>
    </lineage>
</organism>
<proteinExistence type="predicted"/>
<evidence type="ECO:0000313" key="2">
    <source>
        <dbReference type="EMBL" id="KAK8894252.1"/>
    </source>
</evidence>
<reference evidence="2 3" key="1">
    <citation type="submission" date="2024-04" db="EMBL/GenBank/DDBJ databases">
        <title>Tritrichomonas musculus Genome.</title>
        <authorList>
            <person name="Alves-Ferreira E."/>
            <person name="Grigg M."/>
            <person name="Lorenzi H."/>
            <person name="Galac M."/>
        </authorList>
    </citation>
    <scope>NUCLEOTIDE SEQUENCE [LARGE SCALE GENOMIC DNA]</scope>
    <source>
        <strain evidence="2 3">EAF2021</strain>
    </source>
</reference>
<dbReference type="EMBL" id="JAPFFF010000003">
    <property type="protein sequence ID" value="KAK8894252.1"/>
    <property type="molecule type" value="Genomic_DNA"/>
</dbReference>
<feature type="coiled-coil region" evidence="1">
    <location>
        <begin position="66"/>
        <end position="133"/>
    </location>
</feature>
<evidence type="ECO:0000256" key="1">
    <source>
        <dbReference type="SAM" id="Coils"/>
    </source>
</evidence>
<comment type="caution">
    <text evidence="2">The sequence shown here is derived from an EMBL/GenBank/DDBJ whole genome shotgun (WGS) entry which is preliminary data.</text>
</comment>
<evidence type="ECO:0000313" key="3">
    <source>
        <dbReference type="Proteomes" id="UP001470230"/>
    </source>
</evidence>
<sequence length="388" mass="46060">MSVEQTIIESNQEFIDKVIKENEGLINQIGTLKQQISQTQLNINKVQVETMKFIEPKINQLIKTQKEELEKQKNYFQTQINQQHAKFQEESERLKSKCEQDIKNAENKKRLKIDKIKLTASNRENELKAAIEEKLKLIPNKIQKAKQKIINEEEIFRQEWEKIIYDKLKKEFQEISQAEQESIKNQQEQRIIDIVNQVESSTHDDAKILQAKIDKESKQHQISFNKLKQKLRDLDDELESLINSEESSQNKYDIEIKEMKGKISNCQCDHYRNKIRNLNIEISNCQEELKDIQKRSNTKKIQYESESGSLKNQMQKEEDKNKELILQKQNLEKELFQVQNESQKKINELQEQHKQQIALIGERVKQTVSKKDKVIHELKEKLSKFGFL</sequence>
<protein>
    <submittedName>
        <fullName evidence="2">Uncharacterized protein</fullName>
    </submittedName>
</protein>
<keyword evidence="1" id="KW-0175">Coiled coil</keyword>
<name>A0ABR2KTJ0_9EUKA</name>
<dbReference type="Proteomes" id="UP001470230">
    <property type="component" value="Unassembled WGS sequence"/>
</dbReference>
<feature type="coiled-coil region" evidence="1">
    <location>
        <begin position="217"/>
        <end position="359"/>
    </location>
</feature>
<keyword evidence="3" id="KW-1185">Reference proteome</keyword>
<accession>A0ABR2KTJ0</accession>
<gene>
    <name evidence="2" type="ORF">M9Y10_022687</name>
</gene>